<sequence>MRFRALDGLRGLSALTVALVHLYESMKVTPPEFIGHAYALVDFFFVLSGFVLAHAFFDKLAVQGDGWAFALRRFGRMYPLHFFMLSLLVAVEAAKWVAARHGVPVLVQPFTAENSIPALFSNLLLIQSLGLHDRLTWNFPAWSISVEFYVNMLFCMVMVLPWRGAESREGVQRRKTWIIAALAVFGCVATLLATRYSTAMSYDYGFVRCIYGFFCGVLAQRIRAGGLDPFARLSDRAVAASEVALTVVAIAFVTFSPWFWLFALTPLLFTATTLVYAHQKGPFSRLLLTPPLHAIGEWSYSIYLVHTFLLIHILGRFASFAGKHGWIGLHPVAGADGGAYIGGLYHQGPLMMGAVVAVYVGLILAMSSLTFRFIEKPAHRYFNAMAARREARPEDEESDIRARRQAVAARRVQAAE</sequence>
<reference evidence="3" key="1">
    <citation type="journal article" date="2022" name="ISME J.">
        <title>Identification of active gaseous-alkane degraders at natural gas seeps.</title>
        <authorList>
            <person name="Farhan Ul Haque M."/>
            <person name="Hernandez M."/>
            <person name="Crombie A.T."/>
            <person name="Murrell J.C."/>
        </authorList>
    </citation>
    <scope>NUCLEOTIDE SEQUENCE</scope>
    <source>
        <strain evidence="3">PC2</strain>
    </source>
</reference>
<accession>A0ABS9ZBB2</accession>
<keyword evidence="4" id="KW-1185">Reference proteome</keyword>
<feature type="transmembrane region" description="Helical" evidence="1">
    <location>
        <begin position="37"/>
        <end position="57"/>
    </location>
</feature>
<dbReference type="InterPro" id="IPR002656">
    <property type="entry name" value="Acyl_transf_3_dom"/>
</dbReference>
<keyword evidence="1" id="KW-0812">Transmembrane</keyword>
<feature type="transmembrane region" description="Helical" evidence="1">
    <location>
        <begin position="78"/>
        <end position="98"/>
    </location>
</feature>
<dbReference type="PANTHER" id="PTHR23028:SF131">
    <property type="entry name" value="BLR2367 PROTEIN"/>
    <property type="match status" value="1"/>
</dbReference>
<evidence type="ECO:0000256" key="1">
    <source>
        <dbReference type="SAM" id="Phobius"/>
    </source>
</evidence>
<organism evidence="3 4">
    <name type="scientific">Candidatus Rhodoblastus alkanivorans</name>
    <dbReference type="NCBI Taxonomy" id="2954117"/>
    <lineage>
        <taxon>Bacteria</taxon>
        <taxon>Pseudomonadati</taxon>
        <taxon>Pseudomonadota</taxon>
        <taxon>Alphaproteobacteria</taxon>
        <taxon>Hyphomicrobiales</taxon>
        <taxon>Rhodoblastaceae</taxon>
        <taxon>Rhodoblastus</taxon>
    </lineage>
</organism>
<keyword evidence="3" id="KW-0808">Transferase</keyword>
<feature type="domain" description="Acyltransferase 3" evidence="2">
    <location>
        <begin position="4"/>
        <end position="321"/>
    </location>
</feature>
<feature type="transmembrane region" description="Helical" evidence="1">
    <location>
        <begin position="258"/>
        <end position="277"/>
    </location>
</feature>
<feature type="transmembrane region" description="Helical" evidence="1">
    <location>
        <begin position="350"/>
        <end position="371"/>
    </location>
</feature>
<keyword evidence="1" id="KW-0472">Membrane</keyword>
<dbReference type="Proteomes" id="UP001139104">
    <property type="component" value="Unassembled WGS sequence"/>
</dbReference>
<feature type="transmembrane region" description="Helical" evidence="1">
    <location>
        <begin position="148"/>
        <end position="165"/>
    </location>
</feature>
<dbReference type="EMBL" id="JAIVFP010000001">
    <property type="protein sequence ID" value="MCI4684821.1"/>
    <property type="molecule type" value="Genomic_DNA"/>
</dbReference>
<dbReference type="PANTHER" id="PTHR23028">
    <property type="entry name" value="ACETYLTRANSFERASE"/>
    <property type="match status" value="1"/>
</dbReference>
<dbReference type="InterPro" id="IPR050879">
    <property type="entry name" value="Acyltransferase_3"/>
</dbReference>
<evidence type="ECO:0000313" key="4">
    <source>
        <dbReference type="Proteomes" id="UP001139104"/>
    </source>
</evidence>
<dbReference type="GO" id="GO:0016746">
    <property type="term" value="F:acyltransferase activity"/>
    <property type="evidence" value="ECO:0007669"/>
    <property type="project" value="UniProtKB-KW"/>
</dbReference>
<protein>
    <submittedName>
        <fullName evidence="3">Acyltransferase</fullName>
    </submittedName>
</protein>
<dbReference type="RefSeq" id="WP_243068699.1">
    <property type="nucleotide sequence ID" value="NZ_JAIVFK010000022.1"/>
</dbReference>
<keyword evidence="1" id="KW-1133">Transmembrane helix</keyword>
<feature type="transmembrane region" description="Helical" evidence="1">
    <location>
        <begin position="177"/>
        <end position="196"/>
    </location>
</feature>
<evidence type="ECO:0000259" key="2">
    <source>
        <dbReference type="Pfam" id="PF01757"/>
    </source>
</evidence>
<evidence type="ECO:0000313" key="3">
    <source>
        <dbReference type="EMBL" id="MCI4684821.1"/>
    </source>
</evidence>
<dbReference type="Pfam" id="PF01757">
    <property type="entry name" value="Acyl_transf_3"/>
    <property type="match status" value="1"/>
</dbReference>
<comment type="caution">
    <text evidence="3">The sequence shown here is derived from an EMBL/GenBank/DDBJ whole genome shotgun (WGS) entry which is preliminary data.</text>
</comment>
<feature type="transmembrane region" description="Helical" evidence="1">
    <location>
        <begin position="298"/>
        <end position="318"/>
    </location>
</feature>
<keyword evidence="3" id="KW-0012">Acyltransferase</keyword>
<name>A0ABS9ZBB2_9HYPH</name>
<proteinExistence type="predicted"/>
<gene>
    <name evidence="3" type="ORF">K2U94_18960</name>
</gene>